<reference evidence="2" key="1">
    <citation type="journal article" date="2015" name="Nature">
        <title>Complex archaea that bridge the gap between prokaryotes and eukaryotes.</title>
        <authorList>
            <person name="Spang A."/>
            <person name="Saw J.H."/>
            <person name="Jorgensen S.L."/>
            <person name="Zaremba-Niedzwiedzka K."/>
            <person name="Martijn J."/>
            <person name="Lind A.E."/>
            <person name="van Eijk R."/>
            <person name="Schleper C."/>
            <person name="Guy L."/>
            <person name="Ettema T.J."/>
        </authorList>
    </citation>
    <scope>NUCLEOTIDE SEQUENCE</scope>
</reference>
<sequence length="39" mass="4170">MSNKKCSVCGKPITGWLSVTPATSGSETEAMTEARRLLK</sequence>
<protein>
    <submittedName>
        <fullName evidence="2">Uncharacterized protein</fullName>
    </submittedName>
</protein>
<feature type="compositionally biased region" description="Polar residues" evidence="1">
    <location>
        <begin position="20"/>
        <end position="29"/>
    </location>
</feature>
<evidence type="ECO:0000256" key="1">
    <source>
        <dbReference type="SAM" id="MobiDB-lite"/>
    </source>
</evidence>
<accession>A0A0F9MZ15</accession>
<feature type="region of interest" description="Disordered" evidence="1">
    <location>
        <begin position="20"/>
        <end position="39"/>
    </location>
</feature>
<organism evidence="2">
    <name type="scientific">marine sediment metagenome</name>
    <dbReference type="NCBI Taxonomy" id="412755"/>
    <lineage>
        <taxon>unclassified sequences</taxon>
        <taxon>metagenomes</taxon>
        <taxon>ecological metagenomes</taxon>
    </lineage>
</organism>
<evidence type="ECO:0000313" key="2">
    <source>
        <dbReference type="EMBL" id="KKN10964.1"/>
    </source>
</evidence>
<comment type="caution">
    <text evidence="2">The sequence shown here is derived from an EMBL/GenBank/DDBJ whole genome shotgun (WGS) entry which is preliminary data.</text>
</comment>
<gene>
    <name evidence="2" type="ORF">LCGC14_1031440</name>
</gene>
<name>A0A0F9MZ15_9ZZZZ</name>
<proteinExistence type="predicted"/>
<dbReference type="EMBL" id="LAZR01004189">
    <property type="protein sequence ID" value="KKN10964.1"/>
    <property type="molecule type" value="Genomic_DNA"/>
</dbReference>
<dbReference type="AlphaFoldDB" id="A0A0F9MZ15"/>